<dbReference type="CDD" id="cd08308">
    <property type="entry name" value="Death_Tube"/>
    <property type="match status" value="1"/>
</dbReference>
<feature type="region of interest" description="Disordered" evidence="1">
    <location>
        <begin position="192"/>
        <end position="212"/>
    </location>
</feature>
<dbReference type="Gene3D" id="1.10.533.10">
    <property type="entry name" value="Death Domain, Fas"/>
    <property type="match status" value="1"/>
</dbReference>
<dbReference type="SUPFAM" id="SSF47986">
    <property type="entry name" value="DEATH domain"/>
    <property type="match status" value="1"/>
</dbReference>
<dbReference type="InterPro" id="IPR011029">
    <property type="entry name" value="DEATH-like_dom_sf"/>
</dbReference>
<evidence type="ECO:0000313" key="5">
    <source>
        <dbReference type="RefSeq" id="XP_015600811.1"/>
    </source>
</evidence>
<name>A0AAJ7FNP8_CEPCN</name>
<protein>
    <submittedName>
        <fullName evidence="4 5">Tubulin-specific chaperone C isoform X1</fullName>
    </submittedName>
</protein>
<dbReference type="CTD" id="7275"/>
<dbReference type="InterPro" id="IPR029397">
    <property type="entry name" value="Tube_Death"/>
</dbReference>
<dbReference type="RefSeq" id="XP_015600811.1">
    <property type="nucleotide sequence ID" value="XM_015745325.2"/>
</dbReference>
<proteinExistence type="predicted"/>
<evidence type="ECO:0000256" key="1">
    <source>
        <dbReference type="SAM" id="MobiDB-lite"/>
    </source>
</evidence>
<dbReference type="Proteomes" id="UP000694920">
    <property type="component" value="Unplaced"/>
</dbReference>
<evidence type="ECO:0000313" key="3">
    <source>
        <dbReference type="Proteomes" id="UP000694920"/>
    </source>
</evidence>
<evidence type="ECO:0000313" key="7">
    <source>
        <dbReference type="RefSeq" id="XP_015600813.1"/>
    </source>
</evidence>
<organism evidence="3 4">
    <name type="scientific">Cephus cinctus</name>
    <name type="common">Wheat stem sawfly</name>
    <dbReference type="NCBI Taxonomy" id="211228"/>
    <lineage>
        <taxon>Eukaryota</taxon>
        <taxon>Metazoa</taxon>
        <taxon>Ecdysozoa</taxon>
        <taxon>Arthropoda</taxon>
        <taxon>Hexapoda</taxon>
        <taxon>Insecta</taxon>
        <taxon>Pterygota</taxon>
        <taxon>Neoptera</taxon>
        <taxon>Endopterygota</taxon>
        <taxon>Hymenoptera</taxon>
        <taxon>Cephoidea</taxon>
        <taxon>Cephidae</taxon>
        <taxon>Cephus</taxon>
    </lineage>
</organism>
<dbReference type="RefSeq" id="XP_015600812.1">
    <property type="nucleotide sequence ID" value="XM_015745326.2"/>
</dbReference>
<reference evidence="4 5" key="1">
    <citation type="submission" date="2025-04" db="UniProtKB">
        <authorList>
            <consortium name="RefSeq"/>
        </authorList>
    </citation>
    <scope>IDENTIFICATION</scope>
</reference>
<feature type="domain" description="Tube Death" evidence="2">
    <location>
        <begin position="5"/>
        <end position="129"/>
    </location>
</feature>
<keyword evidence="3" id="KW-1185">Reference proteome</keyword>
<feature type="compositionally biased region" description="Low complexity" evidence="1">
    <location>
        <begin position="381"/>
        <end position="392"/>
    </location>
</feature>
<evidence type="ECO:0000313" key="6">
    <source>
        <dbReference type="RefSeq" id="XP_015600812.1"/>
    </source>
</evidence>
<accession>A0AAJ7FNP8</accession>
<dbReference type="KEGG" id="ccin:107270376"/>
<dbReference type="Pfam" id="PF14786">
    <property type="entry name" value="Death_2"/>
    <property type="match status" value="1"/>
</dbReference>
<evidence type="ECO:0000259" key="2">
    <source>
        <dbReference type="Pfam" id="PF14786"/>
    </source>
</evidence>
<gene>
    <name evidence="4 5 6 7" type="primary">LOC107270376</name>
</gene>
<sequence>MKIMYNSNTEIRKLRPAELYTLAQILSVSDNWKRLMAIVPKEAPVHTPKFTSEHFTIIEQAVLQKHQNAAEIFLEEWSTMGKCRPTLRSTLNLLVKAELFRAADYIAVNLLNEQPPSRPENGLAANIDISEEEIAKLLKRQQLMSDDFETESTCYDFEESYEDKVIQIEYASGSYVENLCPAKCAHSNSDNVSKLNEDPITNNSKISQEQTSDSNFIKFSSSVTREQQDDQSNKEEVIWKQIEDSNEETAQEQVHDCKEAVALKQDENYTNEEVSNLKENEKEASKQDHMYGEELMSQALPLCVADFGRGVSVIEPGIMSYELPVFVNEVARQKKESEIIFSSSNDSDSNYTTSLSSSNLPVFDAIIPSNSESHNLHSHSDNNSNSNNNLNNNNSNISLPVIELTSSELPQVIVELSMKNK</sequence>
<dbReference type="GeneID" id="107270376"/>
<evidence type="ECO:0000313" key="4">
    <source>
        <dbReference type="RefSeq" id="XP_015600810.1"/>
    </source>
</evidence>
<dbReference type="RefSeq" id="XP_015600813.1">
    <property type="nucleotide sequence ID" value="XM_015745327.2"/>
</dbReference>
<feature type="region of interest" description="Disordered" evidence="1">
    <location>
        <begin position="371"/>
        <end position="392"/>
    </location>
</feature>
<dbReference type="AlphaFoldDB" id="A0AAJ7FNP8"/>
<dbReference type="RefSeq" id="XP_015600810.1">
    <property type="nucleotide sequence ID" value="XM_015745324.2"/>
</dbReference>